<keyword evidence="2" id="KW-1185">Reference proteome</keyword>
<organism evidence="1 2">
    <name type="scientific">Clostridium uliginosum</name>
    <dbReference type="NCBI Taxonomy" id="119641"/>
    <lineage>
        <taxon>Bacteria</taxon>
        <taxon>Bacillati</taxon>
        <taxon>Bacillota</taxon>
        <taxon>Clostridia</taxon>
        <taxon>Eubacteriales</taxon>
        <taxon>Clostridiaceae</taxon>
        <taxon>Clostridium</taxon>
    </lineage>
</organism>
<proteinExistence type="predicted"/>
<name>A0A1I1I1I9_9CLOT</name>
<protein>
    <recommendedName>
        <fullName evidence="3">HD domain-containing protein</fullName>
    </recommendedName>
</protein>
<dbReference type="EMBL" id="FOMG01000002">
    <property type="protein sequence ID" value="SFC30299.1"/>
    <property type="molecule type" value="Genomic_DNA"/>
</dbReference>
<sequence>MIEQLIKEMIAYYEGDPKRIQHFIKVHNFSKTIGVLENLDKDTLYILETAAVIHDI</sequence>
<evidence type="ECO:0008006" key="3">
    <source>
        <dbReference type="Google" id="ProtNLM"/>
    </source>
</evidence>
<dbReference type="Gene3D" id="1.10.3210.10">
    <property type="entry name" value="Hypothetical protein af1432"/>
    <property type="match status" value="1"/>
</dbReference>
<gene>
    <name evidence="1" type="ORF">SAMN05421842_10295</name>
</gene>
<evidence type="ECO:0000313" key="2">
    <source>
        <dbReference type="Proteomes" id="UP000199263"/>
    </source>
</evidence>
<dbReference type="SUPFAM" id="SSF109604">
    <property type="entry name" value="HD-domain/PDEase-like"/>
    <property type="match status" value="1"/>
</dbReference>
<evidence type="ECO:0000313" key="1">
    <source>
        <dbReference type="EMBL" id="SFC30299.1"/>
    </source>
</evidence>
<reference evidence="1 2" key="1">
    <citation type="submission" date="2016-10" db="EMBL/GenBank/DDBJ databases">
        <authorList>
            <person name="de Groot N.N."/>
        </authorList>
    </citation>
    <scope>NUCLEOTIDE SEQUENCE [LARGE SCALE GENOMIC DNA]</scope>
    <source>
        <strain evidence="1 2">DSM 12992</strain>
    </source>
</reference>
<accession>A0A1I1I1I9</accession>
<dbReference type="AlphaFoldDB" id="A0A1I1I1I9"/>
<dbReference type="Proteomes" id="UP000199263">
    <property type="component" value="Unassembled WGS sequence"/>
</dbReference>
<dbReference type="STRING" id="119641.SAMN05421842_10295"/>